<keyword evidence="6" id="KW-1185">Reference proteome</keyword>
<accession>A0A2T5VFD8</accession>
<dbReference type="AlphaFoldDB" id="A0A2T5VFD8"/>
<dbReference type="RefSeq" id="WP_107988008.1">
    <property type="nucleotide sequence ID" value="NZ_QAYG01000001.1"/>
</dbReference>
<dbReference type="Pfam" id="PF00392">
    <property type="entry name" value="GntR"/>
    <property type="match status" value="1"/>
</dbReference>
<dbReference type="Proteomes" id="UP000244081">
    <property type="component" value="Unassembled WGS sequence"/>
</dbReference>
<dbReference type="SMART" id="SM00345">
    <property type="entry name" value="HTH_GNTR"/>
    <property type="match status" value="1"/>
</dbReference>
<dbReference type="GO" id="GO:0003700">
    <property type="term" value="F:DNA-binding transcription factor activity"/>
    <property type="evidence" value="ECO:0007669"/>
    <property type="project" value="InterPro"/>
</dbReference>
<dbReference type="InterPro" id="IPR036388">
    <property type="entry name" value="WH-like_DNA-bd_sf"/>
</dbReference>
<evidence type="ECO:0000256" key="1">
    <source>
        <dbReference type="ARBA" id="ARBA00023015"/>
    </source>
</evidence>
<keyword evidence="2 5" id="KW-0238">DNA-binding</keyword>
<dbReference type="PANTHER" id="PTHR44846:SF17">
    <property type="entry name" value="GNTR-FAMILY TRANSCRIPTIONAL REGULATOR"/>
    <property type="match status" value="1"/>
</dbReference>
<dbReference type="SUPFAM" id="SSF64288">
    <property type="entry name" value="Chorismate lyase-like"/>
    <property type="match status" value="1"/>
</dbReference>
<dbReference type="InterPro" id="IPR050679">
    <property type="entry name" value="Bact_HTH_transcr_reg"/>
</dbReference>
<dbReference type="EMBL" id="QAYG01000001">
    <property type="protein sequence ID" value="PTW62436.1"/>
    <property type="molecule type" value="Genomic_DNA"/>
</dbReference>
<sequence length="227" mass="25206">MQIPKYEQIAEALGREIREGVHPEGGLLPTEAQLSARFHVSRHTIRHGLRSLRERGLVRSRQGRGTEVVRACERSMRTGYHLLDGFASAPFDWTFRLEGVATVTDVDKTDIGLSAFKPMLRLSGVFRDAASGMEAPACIYLDETCGDVVPRLGGERLPDLLAAMHGLHPAEIVQEIRCDAPQDGEYDLCRLVMIRRYLDDAKEPYLVLRAVCPPKAFALHSILSAAD</sequence>
<dbReference type="SUPFAM" id="SSF46785">
    <property type="entry name" value="Winged helix' DNA-binding domain"/>
    <property type="match status" value="1"/>
</dbReference>
<dbReference type="GO" id="GO:0045892">
    <property type="term" value="P:negative regulation of DNA-templated transcription"/>
    <property type="evidence" value="ECO:0007669"/>
    <property type="project" value="TreeGrafter"/>
</dbReference>
<evidence type="ECO:0000256" key="2">
    <source>
        <dbReference type="ARBA" id="ARBA00023125"/>
    </source>
</evidence>
<feature type="domain" description="HTH gntR-type" evidence="4">
    <location>
        <begin position="3"/>
        <end position="71"/>
    </location>
</feature>
<keyword evidence="1" id="KW-0805">Transcription regulation</keyword>
<dbReference type="PANTHER" id="PTHR44846">
    <property type="entry name" value="MANNOSYL-D-GLYCERATE TRANSPORT/METABOLISM SYSTEM REPRESSOR MNGR-RELATED"/>
    <property type="match status" value="1"/>
</dbReference>
<keyword evidence="3" id="KW-0804">Transcription</keyword>
<proteinExistence type="predicted"/>
<protein>
    <submittedName>
        <fullName evidence="5">DNA-binding GntR family transcriptional regulator</fullName>
    </submittedName>
</protein>
<evidence type="ECO:0000256" key="3">
    <source>
        <dbReference type="ARBA" id="ARBA00023163"/>
    </source>
</evidence>
<dbReference type="PRINTS" id="PR00035">
    <property type="entry name" value="HTHGNTR"/>
</dbReference>
<organism evidence="5 6">
    <name type="scientific">Breoghania corrubedonensis</name>
    <dbReference type="NCBI Taxonomy" id="665038"/>
    <lineage>
        <taxon>Bacteria</taxon>
        <taxon>Pseudomonadati</taxon>
        <taxon>Pseudomonadota</taxon>
        <taxon>Alphaproteobacteria</taxon>
        <taxon>Hyphomicrobiales</taxon>
        <taxon>Stappiaceae</taxon>
        <taxon>Breoghania</taxon>
    </lineage>
</organism>
<evidence type="ECO:0000259" key="4">
    <source>
        <dbReference type="PROSITE" id="PS50949"/>
    </source>
</evidence>
<dbReference type="OrthoDB" id="9808698at2"/>
<dbReference type="Gene3D" id="1.10.10.10">
    <property type="entry name" value="Winged helix-like DNA-binding domain superfamily/Winged helix DNA-binding domain"/>
    <property type="match status" value="1"/>
</dbReference>
<reference evidence="5 6" key="1">
    <citation type="submission" date="2018-04" db="EMBL/GenBank/DDBJ databases">
        <title>Genomic Encyclopedia of Archaeal and Bacterial Type Strains, Phase II (KMG-II): from individual species to whole genera.</title>
        <authorList>
            <person name="Goeker M."/>
        </authorList>
    </citation>
    <scope>NUCLEOTIDE SEQUENCE [LARGE SCALE GENOMIC DNA]</scope>
    <source>
        <strain evidence="5 6">DSM 23382</strain>
    </source>
</reference>
<name>A0A2T5VFD8_9HYPH</name>
<dbReference type="InterPro" id="IPR028978">
    <property type="entry name" value="Chorismate_lyase_/UTRA_dom_sf"/>
</dbReference>
<dbReference type="InterPro" id="IPR000524">
    <property type="entry name" value="Tscrpt_reg_HTH_GntR"/>
</dbReference>
<dbReference type="CDD" id="cd07377">
    <property type="entry name" value="WHTH_GntR"/>
    <property type="match status" value="1"/>
</dbReference>
<gene>
    <name evidence="5" type="ORF">C8N35_101479</name>
</gene>
<evidence type="ECO:0000313" key="6">
    <source>
        <dbReference type="Proteomes" id="UP000244081"/>
    </source>
</evidence>
<dbReference type="PROSITE" id="PS50949">
    <property type="entry name" value="HTH_GNTR"/>
    <property type="match status" value="1"/>
</dbReference>
<dbReference type="GO" id="GO:0003677">
    <property type="term" value="F:DNA binding"/>
    <property type="evidence" value="ECO:0007669"/>
    <property type="project" value="UniProtKB-KW"/>
</dbReference>
<comment type="caution">
    <text evidence="5">The sequence shown here is derived from an EMBL/GenBank/DDBJ whole genome shotgun (WGS) entry which is preliminary data.</text>
</comment>
<evidence type="ECO:0000313" key="5">
    <source>
        <dbReference type="EMBL" id="PTW62436.1"/>
    </source>
</evidence>
<dbReference type="InterPro" id="IPR036390">
    <property type="entry name" value="WH_DNA-bd_sf"/>
</dbReference>